<evidence type="ECO:0000256" key="3">
    <source>
        <dbReference type="SAM" id="SignalP"/>
    </source>
</evidence>
<dbReference type="Proteomes" id="UP000070224">
    <property type="component" value="Unassembled WGS sequence"/>
</dbReference>
<evidence type="ECO:0000256" key="2">
    <source>
        <dbReference type="ARBA" id="ARBA00022803"/>
    </source>
</evidence>
<dbReference type="PATRIC" id="fig|322095.3.peg.241"/>
<dbReference type="PANTHER" id="PTHR45586:SF1">
    <property type="entry name" value="LIPOPOLYSACCHARIDE ASSEMBLY PROTEIN B"/>
    <property type="match status" value="1"/>
</dbReference>
<feature type="signal peptide" evidence="3">
    <location>
        <begin position="1"/>
        <end position="25"/>
    </location>
</feature>
<dbReference type="Pfam" id="PF13432">
    <property type="entry name" value="TPR_16"/>
    <property type="match status" value="3"/>
</dbReference>
<dbReference type="EMBL" id="LSDK01000019">
    <property type="protein sequence ID" value="KXB78213.1"/>
    <property type="molecule type" value="Genomic_DNA"/>
</dbReference>
<dbReference type="Pfam" id="PF13174">
    <property type="entry name" value="TPR_6"/>
    <property type="match status" value="3"/>
</dbReference>
<dbReference type="Pfam" id="PF13181">
    <property type="entry name" value="TPR_8"/>
    <property type="match status" value="1"/>
</dbReference>
<dbReference type="AlphaFoldDB" id="A0A134BE30"/>
<evidence type="ECO:0000313" key="5">
    <source>
        <dbReference type="Proteomes" id="UP000070224"/>
    </source>
</evidence>
<proteinExistence type="predicted"/>
<evidence type="ECO:0000256" key="1">
    <source>
        <dbReference type="ARBA" id="ARBA00022737"/>
    </source>
</evidence>
<keyword evidence="2" id="KW-0802">TPR repeat</keyword>
<evidence type="ECO:0000313" key="4">
    <source>
        <dbReference type="EMBL" id="KXB78213.1"/>
    </source>
</evidence>
<gene>
    <name evidence="4" type="ORF">HMPREF3185_00243</name>
</gene>
<organism evidence="4 5">
    <name type="scientific">Porphyromonas somerae</name>
    <dbReference type="NCBI Taxonomy" id="322095"/>
    <lineage>
        <taxon>Bacteria</taxon>
        <taxon>Pseudomonadati</taxon>
        <taxon>Bacteroidota</taxon>
        <taxon>Bacteroidia</taxon>
        <taxon>Bacteroidales</taxon>
        <taxon>Porphyromonadaceae</taxon>
        <taxon>Porphyromonas</taxon>
    </lineage>
</organism>
<keyword evidence="3" id="KW-0732">Signal</keyword>
<dbReference type="Gene3D" id="1.25.40.10">
    <property type="entry name" value="Tetratricopeptide repeat domain"/>
    <property type="match status" value="7"/>
</dbReference>
<dbReference type="STRING" id="322095.HMPREF3185_00243"/>
<sequence>MTTKKTIKRLILSLGCASLALSPLASQVLEVRPDRTILTQLQQDFVSRNYVGFRHDLPRLRALPLLTEHQPYREAVARLMTEETSPDAVLTRFLKEHPGSLDRPSAELLLALVYVDQGLLPLARTQLEQVKRSALSPREAAQYDLALAYTILADQRGAADLDEAQRLLLSASEDSSIIGEQALIYLGSVAWARGDIQEARAIFSRNDYSSDLAPEAAYQLALLSFATEDAKTAQRRASDLQRRYPEMASRASFQSVIGQSYYADGNYDQAIRTLQPLQELEDYKPTAEESYALGTSLYAKGRYEEALRPLSAASESSSAIGAQGLFLLGNARLKLQRTSEAALAFSRAGQHPGATERVREYALYNGILLQDETQRSNFGQTVRMAETFVTEFPNSSYRPQILQLMKSIFLTNKDYAESLATLDRLQVKSTELSEAKQYVLLRLGEGALASRDYARANDYLNRAVTLGTKNEYTAQAHLLAASSALERGEYAAAESAASKSIATGAAPALAHYIQGYARYNQKQYATAYRSFEAFTQSSSGDDALRRADALSRMGDCQLIQKKSAEALSLYRRADEGMPSGSDEALYRIATIYGRWGQYQKQIETLDRIIKTHSESTHLPEVLYDKGRALVLSKARPEEATAVFNQLVKDYPDTQYARLGAMERAMLAYNNGRTEEAIKAYKDLIARYPESEEARSALSDLKNIYVSLDRVDEYTAYASTLGKQLTPSESEKAHLQYLSLESRYKKDKNASIADLESFVRSYPASREAGRAELLLAGHYAQQGRSDEAEALYKKLSAPARSLDLRIPALEALTKIYNDGGKKREALDAWSSLYAIEGLEAPQHLRYGLALSRAAYEAKDYKRSITTTESLLKRSDLPAATQAELLLIQGKSEEATGATAKAMKTYEPLLKNFDTAYGAEGYIRHSTLLFRAGKVKETKKQLDAFIAKGTPQQYWLARAFLLLADCYHKQGETYVAQQYLESLRDNYKGTDDDIAQMINERLTSYQNKK</sequence>
<feature type="chain" id="PRO_5007462450" evidence="3">
    <location>
        <begin position="26"/>
        <end position="1007"/>
    </location>
</feature>
<keyword evidence="5" id="KW-1185">Reference proteome</keyword>
<protein>
    <submittedName>
        <fullName evidence="4">Tetratricopeptide repeat protein</fullName>
    </submittedName>
</protein>
<dbReference type="SUPFAM" id="SSF48452">
    <property type="entry name" value="TPR-like"/>
    <property type="match status" value="4"/>
</dbReference>
<comment type="caution">
    <text evidence="4">The sequence shown here is derived from an EMBL/GenBank/DDBJ whole genome shotgun (WGS) entry which is preliminary data.</text>
</comment>
<dbReference type="InterPro" id="IPR019734">
    <property type="entry name" value="TPR_rpt"/>
</dbReference>
<reference evidence="5" key="1">
    <citation type="submission" date="2016-01" db="EMBL/GenBank/DDBJ databases">
        <authorList>
            <person name="Mitreva M."/>
            <person name="Pepin K.H."/>
            <person name="Mihindukulasuriya K.A."/>
            <person name="Fulton R."/>
            <person name="Fronick C."/>
            <person name="O'Laughlin M."/>
            <person name="Miner T."/>
            <person name="Herter B."/>
            <person name="Rosa B.A."/>
            <person name="Cordes M."/>
            <person name="Tomlinson C."/>
            <person name="Wollam A."/>
            <person name="Palsikar V.B."/>
            <person name="Mardis E.R."/>
            <person name="Wilson R.K."/>
        </authorList>
    </citation>
    <scope>NUCLEOTIDE SEQUENCE [LARGE SCALE GENOMIC DNA]</scope>
    <source>
        <strain evidence="5">KA00683</strain>
    </source>
</reference>
<dbReference type="InterPro" id="IPR011990">
    <property type="entry name" value="TPR-like_helical_dom_sf"/>
</dbReference>
<name>A0A134BE30_9PORP</name>
<keyword evidence="1" id="KW-0677">Repeat</keyword>
<dbReference type="RefSeq" id="WP_060934832.1">
    <property type="nucleotide sequence ID" value="NZ_KQ960414.1"/>
</dbReference>
<dbReference type="SMART" id="SM00028">
    <property type="entry name" value="TPR"/>
    <property type="match status" value="8"/>
</dbReference>
<dbReference type="InterPro" id="IPR051012">
    <property type="entry name" value="CellSynth/LPSAsmb/PSIAsmb"/>
</dbReference>
<accession>A0A134BE30</accession>
<dbReference type="PANTHER" id="PTHR45586">
    <property type="entry name" value="TPR REPEAT-CONTAINING PROTEIN PA4667"/>
    <property type="match status" value="1"/>
</dbReference>
<dbReference type="OrthoDB" id="9814448at2"/>